<dbReference type="Pfam" id="PF02597">
    <property type="entry name" value="ThiS"/>
    <property type="match status" value="1"/>
</dbReference>
<dbReference type="AlphaFoldDB" id="A0A410MA65"/>
<dbReference type="Proteomes" id="UP000287756">
    <property type="component" value="Chromosome"/>
</dbReference>
<evidence type="ECO:0000313" key="5">
    <source>
        <dbReference type="Proteomes" id="UP000287756"/>
    </source>
</evidence>
<dbReference type="KEGG" id="hli:HLI_05030"/>
<dbReference type="GO" id="GO:0000166">
    <property type="term" value="F:nucleotide binding"/>
    <property type="evidence" value="ECO:0007669"/>
    <property type="project" value="UniProtKB-KW"/>
</dbReference>
<dbReference type="PANTHER" id="PTHR33359:SF1">
    <property type="entry name" value="MOLYBDOPTERIN SYNTHASE SULFUR CARRIER SUBUNIT"/>
    <property type="match status" value="1"/>
</dbReference>
<dbReference type="InterPro" id="IPR012675">
    <property type="entry name" value="Beta-grasp_dom_sf"/>
</dbReference>
<name>A0A410MA65_9BACI</name>
<dbReference type="Gene3D" id="3.10.20.30">
    <property type="match status" value="1"/>
</dbReference>
<evidence type="ECO:0000313" key="4">
    <source>
        <dbReference type="EMBL" id="QAS51634.1"/>
    </source>
</evidence>
<dbReference type="EMBL" id="CP026118">
    <property type="protein sequence ID" value="QAS51634.1"/>
    <property type="molecule type" value="Genomic_DNA"/>
</dbReference>
<evidence type="ECO:0000256" key="3">
    <source>
        <dbReference type="ARBA" id="ARBA00024247"/>
    </source>
</evidence>
<gene>
    <name evidence="4" type="primary">moaD</name>
    <name evidence="4" type="ORF">HLI_05030</name>
</gene>
<accession>A0A410MA65</accession>
<keyword evidence="1" id="KW-0547">Nucleotide-binding</keyword>
<dbReference type="NCBIfam" id="TIGR01682">
    <property type="entry name" value="moaD"/>
    <property type="match status" value="1"/>
</dbReference>
<dbReference type="UniPathway" id="UPA00344"/>
<dbReference type="OrthoDB" id="9801945at2"/>
<comment type="similarity">
    <text evidence="2">Belongs to the MoaD family.</text>
</comment>
<proteinExistence type="inferred from homology"/>
<dbReference type="PANTHER" id="PTHR33359">
    <property type="entry name" value="MOLYBDOPTERIN SYNTHASE SULFUR CARRIER SUBUNIT"/>
    <property type="match status" value="1"/>
</dbReference>
<dbReference type="GO" id="GO:0006777">
    <property type="term" value="P:Mo-molybdopterin cofactor biosynthetic process"/>
    <property type="evidence" value="ECO:0007669"/>
    <property type="project" value="InterPro"/>
</dbReference>
<dbReference type="GO" id="GO:1990133">
    <property type="term" value="C:molybdopterin adenylyltransferase complex"/>
    <property type="evidence" value="ECO:0007669"/>
    <property type="project" value="TreeGrafter"/>
</dbReference>
<sequence>MNRVLFFAGLRERVEKEELEIDVTGRTVGEVKELVSEKYGLDQIQSCMTAVNEEFALNDMKIEEGDTIAFIPPVSGG</sequence>
<dbReference type="CDD" id="cd00754">
    <property type="entry name" value="Ubl_MoaD"/>
    <property type="match status" value="1"/>
</dbReference>
<organism evidence="4 5">
    <name type="scientific">Halobacillus litoralis</name>
    <dbReference type="NCBI Taxonomy" id="45668"/>
    <lineage>
        <taxon>Bacteria</taxon>
        <taxon>Bacillati</taxon>
        <taxon>Bacillota</taxon>
        <taxon>Bacilli</taxon>
        <taxon>Bacillales</taxon>
        <taxon>Bacillaceae</taxon>
        <taxon>Halobacillus</taxon>
    </lineage>
</organism>
<evidence type="ECO:0000256" key="2">
    <source>
        <dbReference type="ARBA" id="ARBA00024200"/>
    </source>
</evidence>
<dbReference type="InterPro" id="IPR044672">
    <property type="entry name" value="MOCS2A"/>
</dbReference>
<reference evidence="4 5" key="1">
    <citation type="submission" date="2018-01" db="EMBL/GenBank/DDBJ databases">
        <title>The whole genome sequencing and assembly of Halobacillus litoralis ERB031 strain.</title>
        <authorList>
            <person name="Lee S.-J."/>
            <person name="Park M.-K."/>
            <person name="Kim J.-Y."/>
            <person name="Lee Y.-J."/>
            <person name="Yi H."/>
            <person name="Bahn Y.-S."/>
            <person name="Kim J.F."/>
            <person name="Lee D.-W."/>
        </authorList>
    </citation>
    <scope>NUCLEOTIDE SEQUENCE [LARGE SCALE GENOMIC DNA]</scope>
    <source>
        <strain evidence="4 5">ERB 031</strain>
    </source>
</reference>
<evidence type="ECO:0000256" key="1">
    <source>
        <dbReference type="ARBA" id="ARBA00022741"/>
    </source>
</evidence>
<protein>
    <recommendedName>
        <fullName evidence="3">Molybdopterin synthase sulfur carrier subunit</fullName>
    </recommendedName>
</protein>
<dbReference type="SUPFAM" id="SSF54285">
    <property type="entry name" value="MoaD/ThiS"/>
    <property type="match status" value="1"/>
</dbReference>
<dbReference type="InterPro" id="IPR016155">
    <property type="entry name" value="Mopterin_synth/thiamin_S_b"/>
</dbReference>
<dbReference type="InterPro" id="IPR003749">
    <property type="entry name" value="ThiS/MoaD-like"/>
</dbReference>
<dbReference type="RefSeq" id="WP_128523553.1">
    <property type="nucleotide sequence ID" value="NZ_CANLVY010000003.1"/>
</dbReference>